<accession>A0AAQ3TWW0</accession>
<gene>
    <name evidence="1" type="ORF">U9M48_026587</name>
</gene>
<protein>
    <submittedName>
        <fullName evidence="1">Uncharacterized protein</fullName>
    </submittedName>
</protein>
<name>A0AAQ3TWW0_PASNO</name>
<dbReference type="Proteomes" id="UP001341281">
    <property type="component" value="Chromosome 06"/>
</dbReference>
<keyword evidence="2" id="KW-1185">Reference proteome</keyword>
<evidence type="ECO:0000313" key="2">
    <source>
        <dbReference type="Proteomes" id="UP001341281"/>
    </source>
</evidence>
<organism evidence="1 2">
    <name type="scientific">Paspalum notatum var. saurae</name>
    <dbReference type="NCBI Taxonomy" id="547442"/>
    <lineage>
        <taxon>Eukaryota</taxon>
        <taxon>Viridiplantae</taxon>
        <taxon>Streptophyta</taxon>
        <taxon>Embryophyta</taxon>
        <taxon>Tracheophyta</taxon>
        <taxon>Spermatophyta</taxon>
        <taxon>Magnoliopsida</taxon>
        <taxon>Liliopsida</taxon>
        <taxon>Poales</taxon>
        <taxon>Poaceae</taxon>
        <taxon>PACMAD clade</taxon>
        <taxon>Panicoideae</taxon>
        <taxon>Andropogonodae</taxon>
        <taxon>Paspaleae</taxon>
        <taxon>Paspalinae</taxon>
        <taxon>Paspalum</taxon>
    </lineage>
</organism>
<dbReference type="EMBL" id="CP144750">
    <property type="protein sequence ID" value="WVZ78950.1"/>
    <property type="molecule type" value="Genomic_DNA"/>
</dbReference>
<dbReference type="AlphaFoldDB" id="A0AAQ3TWW0"/>
<sequence>MKGMTTYLRKGMKAVQGIHHDPATPVHVIISGDEEQEHPLIIPADHKLVQPIEGSQLPPAVMIMTNHVFPGGCNPAAVPGKSLITPALAKFMVLQCVICLIVRAMN</sequence>
<reference evidence="1 2" key="1">
    <citation type="submission" date="2024-02" db="EMBL/GenBank/DDBJ databases">
        <title>High-quality chromosome-scale genome assembly of Pensacola bahiagrass (Paspalum notatum Flugge var. saurae).</title>
        <authorList>
            <person name="Vega J.M."/>
            <person name="Podio M."/>
            <person name="Orjuela J."/>
            <person name="Siena L.A."/>
            <person name="Pessino S.C."/>
            <person name="Combes M.C."/>
            <person name="Mariac C."/>
            <person name="Albertini E."/>
            <person name="Pupilli F."/>
            <person name="Ortiz J.P.A."/>
            <person name="Leblanc O."/>
        </authorList>
    </citation>
    <scope>NUCLEOTIDE SEQUENCE [LARGE SCALE GENOMIC DNA]</scope>
    <source>
        <strain evidence="1">R1</strain>
        <tissue evidence="1">Leaf</tissue>
    </source>
</reference>
<proteinExistence type="predicted"/>
<evidence type="ECO:0000313" key="1">
    <source>
        <dbReference type="EMBL" id="WVZ78950.1"/>
    </source>
</evidence>